<dbReference type="Pfam" id="PF20431">
    <property type="entry name" value="E_motif"/>
    <property type="match status" value="1"/>
</dbReference>
<dbReference type="OrthoDB" id="185373at2759"/>
<evidence type="ECO:0000256" key="2">
    <source>
        <dbReference type="ARBA" id="ARBA00022737"/>
    </source>
</evidence>
<evidence type="ECO:0000256" key="1">
    <source>
        <dbReference type="ARBA" id="ARBA00006643"/>
    </source>
</evidence>
<proteinExistence type="inferred from homology"/>
<dbReference type="GO" id="GO:0009451">
    <property type="term" value="P:RNA modification"/>
    <property type="evidence" value="ECO:0007669"/>
    <property type="project" value="InterPro"/>
</dbReference>
<accession>A0A9Q1GZI7</accession>
<dbReference type="PANTHER" id="PTHR47926">
    <property type="entry name" value="PENTATRICOPEPTIDE REPEAT-CONTAINING PROTEIN"/>
    <property type="match status" value="1"/>
</dbReference>
<dbReference type="PROSITE" id="PS51375">
    <property type="entry name" value="PPR"/>
    <property type="match status" value="2"/>
</dbReference>
<dbReference type="Gene3D" id="1.25.40.10">
    <property type="entry name" value="Tetratricopeptide repeat domain"/>
    <property type="match status" value="3"/>
</dbReference>
<dbReference type="InterPro" id="IPR046848">
    <property type="entry name" value="E_motif"/>
</dbReference>
<comment type="similarity">
    <text evidence="1">Belongs to the PPR family. PCMP-H subfamily.</text>
</comment>
<keyword evidence="5" id="KW-1185">Reference proteome</keyword>
<dbReference type="InterPro" id="IPR046960">
    <property type="entry name" value="PPR_At4g14850-like_plant"/>
</dbReference>
<dbReference type="FunFam" id="1.25.40.10:FF:000690">
    <property type="entry name" value="Pentatricopeptide repeat-containing protein"/>
    <property type="match status" value="1"/>
</dbReference>
<dbReference type="PANTHER" id="PTHR47926:SF436">
    <property type="entry name" value="PENTATRICOPEPTIDE REPEAT-CONTAINING PROTEIN ELI1, CHLOROPLASTIC-LIKE ISOFORM X2"/>
    <property type="match status" value="1"/>
</dbReference>
<evidence type="ECO:0008006" key="6">
    <source>
        <dbReference type="Google" id="ProtNLM"/>
    </source>
</evidence>
<organism evidence="4 5">
    <name type="scientific">Carnegiea gigantea</name>
    <dbReference type="NCBI Taxonomy" id="171969"/>
    <lineage>
        <taxon>Eukaryota</taxon>
        <taxon>Viridiplantae</taxon>
        <taxon>Streptophyta</taxon>
        <taxon>Embryophyta</taxon>
        <taxon>Tracheophyta</taxon>
        <taxon>Spermatophyta</taxon>
        <taxon>Magnoliopsida</taxon>
        <taxon>eudicotyledons</taxon>
        <taxon>Gunneridae</taxon>
        <taxon>Pentapetalae</taxon>
        <taxon>Caryophyllales</taxon>
        <taxon>Cactineae</taxon>
        <taxon>Cactaceae</taxon>
        <taxon>Cactoideae</taxon>
        <taxon>Echinocereeae</taxon>
        <taxon>Carnegiea</taxon>
    </lineage>
</organism>
<feature type="repeat" description="PPR" evidence="3">
    <location>
        <begin position="335"/>
        <end position="369"/>
    </location>
</feature>
<gene>
    <name evidence="4" type="ORF">Cgig2_000994</name>
</gene>
<comment type="caution">
    <text evidence="4">The sequence shown here is derived from an EMBL/GenBank/DDBJ whole genome shotgun (WGS) entry which is preliminary data.</text>
</comment>
<dbReference type="Proteomes" id="UP001153076">
    <property type="component" value="Unassembled WGS sequence"/>
</dbReference>
<feature type="repeat" description="PPR" evidence="3">
    <location>
        <begin position="201"/>
        <end position="235"/>
    </location>
</feature>
<evidence type="ECO:0000313" key="4">
    <source>
        <dbReference type="EMBL" id="KAJ8428384.1"/>
    </source>
</evidence>
<name>A0A9Q1GZI7_9CARY</name>
<dbReference type="Pfam" id="PF13041">
    <property type="entry name" value="PPR_2"/>
    <property type="match status" value="1"/>
</dbReference>
<dbReference type="NCBIfam" id="TIGR00756">
    <property type="entry name" value="PPR"/>
    <property type="match status" value="3"/>
</dbReference>
<evidence type="ECO:0000313" key="5">
    <source>
        <dbReference type="Proteomes" id="UP001153076"/>
    </source>
</evidence>
<dbReference type="InterPro" id="IPR002885">
    <property type="entry name" value="PPR_rpt"/>
</dbReference>
<dbReference type="Pfam" id="PF01535">
    <property type="entry name" value="PPR"/>
    <property type="match status" value="3"/>
</dbReference>
<dbReference type="FunFam" id="1.25.40.10:FF:000348">
    <property type="entry name" value="Pentatricopeptide repeat-containing protein chloroplastic"/>
    <property type="match status" value="1"/>
</dbReference>
<keyword evidence="2" id="KW-0677">Repeat</keyword>
<dbReference type="EMBL" id="JAKOGI010001014">
    <property type="protein sequence ID" value="KAJ8428384.1"/>
    <property type="molecule type" value="Genomic_DNA"/>
</dbReference>
<dbReference type="InterPro" id="IPR011990">
    <property type="entry name" value="TPR-like_helical_dom_sf"/>
</dbReference>
<dbReference type="GO" id="GO:0003729">
    <property type="term" value="F:mRNA binding"/>
    <property type="evidence" value="ECO:0007669"/>
    <property type="project" value="UniProtKB-ARBA"/>
</dbReference>
<evidence type="ECO:0000256" key="3">
    <source>
        <dbReference type="PROSITE-ProRule" id="PRU00708"/>
    </source>
</evidence>
<dbReference type="AlphaFoldDB" id="A0A9Q1GZI7"/>
<reference evidence="4" key="1">
    <citation type="submission" date="2022-04" db="EMBL/GenBank/DDBJ databases">
        <title>Carnegiea gigantea Genome sequencing and assembly v2.</title>
        <authorList>
            <person name="Copetti D."/>
            <person name="Sanderson M.J."/>
            <person name="Burquez A."/>
            <person name="Wojciechowski M.F."/>
        </authorList>
    </citation>
    <scope>NUCLEOTIDE SEQUENCE</scope>
    <source>
        <strain evidence="4">SGP5-SGP5p</strain>
        <tissue evidence="4">Aerial part</tissue>
    </source>
</reference>
<sequence length="549" mass="60769">MDSRLLERERKAGGRMISAMEKEFILGFLKHCKSFVQLHQVHAHVITTGVLNEHPCFILPNILCTITNLAAAKHMTASSSSHRKLMNYAVSVFDCVKCPSTFCYNTMIRVQTLLSSPASALHLFTQMRRVSVPPDFHTFPFAIKASGYLRVPVIAAALHSQALKFGFITDLFVLNSLVHVYAIFEHLNDACLIFEESKHKDIVSYNALIHGFVKAGDTKKAHALFDEMSVRDCVSWGTLMAGYARKNQCQEAIDLFNSMLHSNCGICPDNVALVSVLSACAQLGDLEQGRVVHDYIVQNKIRVDSFLSTGLVDLYAKCGCIKTAVHIFETSAEKNLFTWNAILVGLAVHGHGKACLDYFYRMLKDGVQQDGVSFLGVLVGCSHAGLVCEARKLFESMEAVYGVPRQLKHYGCMADLLGRAGLIREAFEMMAKMPIEGDVYVWGGLLAGCRKQGLVEIAEEVAKRVKKSSPEDGGVYSVMVDVYANSDMWDDVVKIRTLMKARKVKKNAGCSLIKLNGIIHEFIAGDALHPQTDEIYMVLSTLGNHQFEA</sequence>
<protein>
    <recommendedName>
        <fullName evidence="6">Pentatricopeptide repeat-containing protein</fullName>
    </recommendedName>
</protein>